<dbReference type="Proteomes" id="UP000663879">
    <property type="component" value="Unassembled WGS sequence"/>
</dbReference>
<reference evidence="1" key="1">
    <citation type="submission" date="2021-02" db="EMBL/GenBank/DDBJ databases">
        <authorList>
            <person name="Nowell W R."/>
        </authorList>
    </citation>
    <scope>NUCLEOTIDE SEQUENCE</scope>
    <source>
        <strain evidence="1">Ploen Becks lab</strain>
    </source>
</reference>
<proteinExistence type="predicted"/>
<dbReference type="EMBL" id="CAJNOC010001123">
    <property type="protein sequence ID" value="CAF0837211.1"/>
    <property type="molecule type" value="Genomic_DNA"/>
</dbReference>
<dbReference type="OrthoDB" id="10558300at2759"/>
<comment type="caution">
    <text evidence="1">The sequence shown here is derived from an EMBL/GenBank/DDBJ whole genome shotgun (WGS) entry which is preliminary data.</text>
</comment>
<sequence length="184" mass="21786">MNTLLKGIKFMNFARNSSSFDRRAHNNLERIAKRVILEFKNNDKIYLTENLRKLIKQFYIVKHINLNFCEIKLDSLDSSDQFDLCVLNLSDLKDFNLKPVKNFILIIDESNEIKIKHENLKTIISKTKPKLVLSENFVFKYDNMQNILEPIEVKQNESNVLIEENNFLLKSNQDTKKKILQECF</sequence>
<name>A0A813V7U9_9BILA</name>
<gene>
    <name evidence="1" type="ORF">OXX778_LOCUS8261</name>
</gene>
<evidence type="ECO:0000313" key="1">
    <source>
        <dbReference type="EMBL" id="CAF0837211.1"/>
    </source>
</evidence>
<evidence type="ECO:0000313" key="2">
    <source>
        <dbReference type="Proteomes" id="UP000663879"/>
    </source>
</evidence>
<keyword evidence="2" id="KW-1185">Reference proteome</keyword>
<dbReference type="AlphaFoldDB" id="A0A813V7U9"/>
<organism evidence="1 2">
    <name type="scientific">Brachionus calyciflorus</name>
    <dbReference type="NCBI Taxonomy" id="104777"/>
    <lineage>
        <taxon>Eukaryota</taxon>
        <taxon>Metazoa</taxon>
        <taxon>Spiralia</taxon>
        <taxon>Gnathifera</taxon>
        <taxon>Rotifera</taxon>
        <taxon>Eurotatoria</taxon>
        <taxon>Monogononta</taxon>
        <taxon>Pseudotrocha</taxon>
        <taxon>Ploima</taxon>
        <taxon>Brachionidae</taxon>
        <taxon>Brachionus</taxon>
    </lineage>
</organism>
<accession>A0A813V7U9</accession>
<protein>
    <submittedName>
        <fullName evidence="1">Uncharacterized protein</fullName>
    </submittedName>
</protein>